<evidence type="ECO:0000313" key="2">
    <source>
        <dbReference type="Proteomes" id="UP000483094"/>
    </source>
</evidence>
<protein>
    <submittedName>
        <fullName evidence="1">50S ribosomal protein L11 methyltransferase</fullName>
    </submittedName>
</protein>
<dbReference type="GO" id="GO:0005840">
    <property type="term" value="C:ribosome"/>
    <property type="evidence" value="ECO:0007669"/>
    <property type="project" value="UniProtKB-KW"/>
</dbReference>
<dbReference type="EMBL" id="WNHQ01000314">
    <property type="protein sequence ID" value="MTV73294.1"/>
    <property type="molecule type" value="Genomic_DNA"/>
</dbReference>
<keyword evidence="1" id="KW-0687">Ribonucleoprotein</keyword>
<reference evidence="1 2" key="1">
    <citation type="submission" date="2019-11" db="EMBL/GenBank/DDBJ databases">
        <title>Growth characteristics of pneumococcus vary with the chemical composition of the capsule and with environmental conditions.</title>
        <authorList>
            <person name="Tothpal A."/>
            <person name="Desobry K."/>
            <person name="Joshi S."/>
            <person name="Wyllie A.L."/>
            <person name="Weinberger D.M."/>
        </authorList>
    </citation>
    <scope>NUCLEOTIDE SEQUENCE [LARGE SCALE GENOMIC DNA]</scope>
    <source>
        <strain evidence="2">pnumococcus19F</strain>
    </source>
</reference>
<keyword evidence="1" id="KW-0489">Methyltransferase</keyword>
<organism evidence="1 2">
    <name type="scientific">Streptococcus pneumoniae</name>
    <dbReference type="NCBI Taxonomy" id="1313"/>
    <lineage>
        <taxon>Bacteria</taxon>
        <taxon>Bacillati</taxon>
        <taxon>Bacillota</taxon>
        <taxon>Bacilli</taxon>
        <taxon>Lactobacillales</taxon>
        <taxon>Streptococcaceae</taxon>
        <taxon>Streptococcus</taxon>
    </lineage>
</organism>
<proteinExistence type="predicted"/>
<dbReference type="AlphaFoldDB" id="A0A6G2D9S0"/>
<keyword evidence="1" id="KW-0808">Transferase</keyword>
<accession>A0A6G2D9S0</accession>
<comment type="caution">
    <text evidence="1">The sequence shown here is derived from an EMBL/GenBank/DDBJ whole genome shotgun (WGS) entry which is preliminary data.</text>
</comment>
<name>A0A6G2D9S0_STREE</name>
<dbReference type="Proteomes" id="UP000483094">
    <property type="component" value="Unassembled WGS sequence"/>
</dbReference>
<keyword evidence="1" id="KW-0689">Ribosomal protein</keyword>
<feature type="non-terminal residue" evidence="1">
    <location>
        <position position="1"/>
    </location>
</feature>
<gene>
    <name evidence="1" type="ORF">GM540_04640</name>
</gene>
<dbReference type="GO" id="GO:0032259">
    <property type="term" value="P:methylation"/>
    <property type="evidence" value="ECO:0007669"/>
    <property type="project" value="UniProtKB-KW"/>
</dbReference>
<dbReference type="GO" id="GO:0008168">
    <property type="term" value="F:methyltransferase activity"/>
    <property type="evidence" value="ECO:0007669"/>
    <property type="project" value="UniProtKB-KW"/>
</dbReference>
<evidence type="ECO:0000313" key="1">
    <source>
        <dbReference type="EMBL" id="MTV73294.1"/>
    </source>
</evidence>
<sequence length="34" mass="3688">AESAGFFLETHMVQGEWNTCVFKKTKDISGVIGG</sequence>